<dbReference type="InterPro" id="IPR036986">
    <property type="entry name" value="S4_RNA-bd_sf"/>
</dbReference>
<comment type="catalytic activity">
    <reaction evidence="3">
        <text>uridine(1911/1915/1917) in 23S rRNA = pseudouridine(1911/1915/1917) in 23S rRNA</text>
        <dbReference type="Rhea" id="RHEA:42524"/>
        <dbReference type="Rhea" id="RHEA-COMP:10097"/>
        <dbReference type="Rhea" id="RHEA-COMP:10098"/>
        <dbReference type="ChEBI" id="CHEBI:65314"/>
        <dbReference type="ChEBI" id="CHEBI:65315"/>
        <dbReference type="EC" id="5.4.99.23"/>
    </reaction>
</comment>
<dbReference type="EC" id="5.4.99.-" evidence="6"/>
<name>A0AAU8A0P7_9BURK</name>
<dbReference type="GO" id="GO:0000455">
    <property type="term" value="P:enzyme-directed rRNA pseudouridine synthesis"/>
    <property type="evidence" value="ECO:0007669"/>
    <property type="project" value="TreeGrafter"/>
</dbReference>
<dbReference type="CDD" id="cd02869">
    <property type="entry name" value="PseudoU_synth_RluA_like"/>
    <property type="match status" value="1"/>
</dbReference>
<dbReference type="NCBIfam" id="TIGR00005">
    <property type="entry name" value="rluA_subfam"/>
    <property type="match status" value="1"/>
</dbReference>
<dbReference type="InterPro" id="IPR006224">
    <property type="entry name" value="PsdUridine_synth_RluA-like_CS"/>
</dbReference>
<dbReference type="InterPro" id="IPR002942">
    <property type="entry name" value="S4_RNA-bd"/>
</dbReference>
<evidence type="ECO:0000256" key="1">
    <source>
        <dbReference type="ARBA" id="ARBA00010876"/>
    </source>
</evidence>
<evidence type="ECO:0000313" key="8">
    <source>
        <dbReference type="EMBL" id="XCC56850.1"/>
    </source>
</evidence>
<dbReference type="InterPro" id="IPR020103">
    <property type="entry name" value="PsdUridine_synth_cat_dom_sf"/>
</dbReference>
<accession>A0AAU8A0P7</accession>
<dbReference type="PANTHER" id="PTHR21600">
    <property type="entry name" value="MITOCHONDRIAL RNA PSEUDOURIDINE SYNTHASE"/>
    <property type="match status" value="1"/>
</dbReference>
<dbReference type="Gene3D" id="3.30.2350.10">
    <property type="entry name" value="Pseudouridine synthase"/>
    <property type="match status" value="1"/>
</dbReference>
<dbReference type="GO" id="GO:0003723">
    <property type="term" value="F:RNA binding"/>
    <property type="evidence" value="ECO:0007669"/>
    <property type="project" value="UniProtKB-KW"/>
</dbReference>
<dbReference type="AlphaFoldDB" id="A0AAU8A0P7"/>
<evidence type="ECO:0000256" key="6">
    <source>
        <dbReference type="RuleBase" id="RU362028"/>
    </source>
</evidence>
<comment type="function">
    <text evidence="6">Responsible for synthesis of pseudouridine from uracil.</text>
</comment>
<dbReference type="InterPro" id="IPR006225">
    <property type="entry name" value="PsdUridine_synth_RluC/D"/>
</dbReference>
<dbReference type="EMBL" id="CP099959">
    <property type="protein sequence ID" value="XCC56850.1"/>
    <property type="molecule type" value="Genomic_DNA"/>
</dbReference>
<dbReference type="SUPFAM" id="SSF55120">
    <property type="entry name" value="Pseudouridine synthase"/>
    <property type="match status" value="1"/>
</dbReference>
<dbReference type="CDD" id="cd00165">
    <property type="entry name" value="S4"/>
    <property type="match status" value="1"/>
</dbReference>
<organism evidence="8">
    <name type="scientific">Polynucleobacter sp. UK-FUSCHL-C3</name>
    <dbReference type="NCBI Taxonomy" id="2955208"/>
    <lineage>
        <taxon>Bacteria</taxon>
        <taxon>Pseudomonadati</taxon>
        <taxon>Pseudomonadota</taxon>
        <taxon>Betaproteobacteria</taxon>
        <taxon>Burkholderiales</taxon>
        <taxon>Burkholderiaceae</taxon>
        <taxon>Polynucleobacter</taxon>
    </lineage>
</organism>
<comment type="similarity">
    <text evidence="1 6">Belongs to the pseudouridine synthase RluA family.</text>
</comment>
<dbReference type="PROSITE" id="PS01129">
    <property type="entry name" value="PSI_RLU"/>
    <property type="match status" value="1"/>
</dbReference>
<dbReference type="Gene3D" id="3.10.290.10">
    <property type="entry name" value="RNA-binding S4 domain"/>
    <property type="match status" value="1"/>
</dbReference>
<evidence type="ECO:0000256" key="3">
    <source>
        <dbReference type="ARBA" id="ARBA00036882"/>
    </source>
</evidence>
<dbReference type="Pfam" id="PF01479">
    <property type="entry name" value="S4"/>
    <property type="match status" value="1"/>
</dbReference>
<keyword evidence="5" id="KW-0694">RNA-binding</keyword>
<dbReference type="InterPro" id="IPR050188">
    <property type="entry name" value="RluA_PseudoU_synthase"/>
</dbReference>
<evidence type="ECO:0000259" key="7">
    <source>
        <dbReference type="SMART" id="SM00363"/>
    </source>
</evidence>
<dbReference type="RefSeq" id="WP_353437851.1">
    <property type="nucleotide sequence ID" value="NZ_CP099959.1"/>
</dbReference>
<dbReference type="PANTHER" id="PTHR21600:SF44">
    <property type="entry name" value="RIBOSOMAL LARGE SUBUNIT PSEUDOURIDINE SYNTHASE D"/>
    <property type="match status" value="1"/>
</dbReference>
<dbReference type="InterPro" id="IPR006145">
    <property type="entry name" value="PsdUridine_synth_RsuA/RluA"/>
</dbReference>
<evidence type="ECO:0000256" key="4">
    <source>
        <dbReference type="PIRSR" id="PIRSR606225-1"/>
    </source>
</evidence>
<evidence type="ECO:0000256" key="5">
    <source>
        <dbReference type="PROSITE-ProRule" id="PRU00182"/>
    </source>
</evidence>
<reference evidence="8" key="1">
    <citation type="submission" date="2022-06" db="EMBL/GenBank/DDBJ databases">
        <title>New Polynucleobacter species.</title>
        <authorList>
            <person name="Hahn M.W."/>
        </authorList>
    </citation>
    <scope>NUCLEOTIDE SEQUENCE</scope>
    <source>
        <strain evidence="8">UK-FUSCHL-C3</strain>
    </source>
</reference>
<evidence type="ECO:0000256" key="2">
    <source>
        <dbReference type="ARBA" id="ARBA00023235"/>
    </source>
</evidence>
<gene>
    <name evidence="8" type="ORF">NKE59_04930</name>
</gene>
<feature type="active site" evidence="4">
    <location>
        <position position="153"/>
    </location>
</feature>
<keyword evidence="2 6" id="KW-0413">Isomerase</keyword>
<dbReference type="SMART" id="SM00363">
    <property type="entry name" value="S4"/>
    <property type="match status" value="1"/>
</dbReference>
<dbReference type="GO" id="GO:0160140">
    <property type="term" value="F:23S rRNA pseudouridine(1911/1915/1917) synthase activity"/>
    <property type="evidence" value="ECO:0007669"/>
    <property type="project" value="UniProtKB-EC"/>
</dbReference>
<dbReference type="SUPFAM" id="SSF55174">
    <property type="entry name" value="Alpha-L RNA-binding motif"/>
    <property type="match status" value="1"/>
</dbReference>
<dbReference type="PROSITE" id="PS50889">
    <property type="entry name" value="S4"/>
    <property type="match status" value="1"/>
</dbReference>
<protein>
    <recommendedName>
        <fullName evidence="6">Pseudouridine synthase</fullName>
        <ecNumber evidence="6">5.4.99.-</ecNumber>
    </recommendedName>
</protein>
<proteinExistence type="inferred from homology"/>
<feature type="domain" description="RNA-binding S4" evidence="7">
    <location>
        <begin position="32"/>
        <end position="97"/>
    </location>
</feature>
<dbReference type="Pfam" id="PF00849">
    <property type="entry name" value="PseudoU_synth_2"/>
    <property type="match status" value="1"/>
</dbReference>
<sequence>MALPQTPNPNPSDYIDDEDFIALEIPDHMAGERLDKALAHFLSDYSRNRLQAWATQGAVLVDGKVVKARQILRGGEQIRVFPQEMPEQHAFLPENIPLDCIYADDTILVFHKVAGMVMHPAAGNWSGTVLNGLLFHYPELQHLPRAGIVHRLDKDTSGLFVVARTAIAQTALVRLLQDHLVERRYLAWVWGDTPLRGTIDAAVGRDQRDRLKMAVVSASQQGAKAAVTHYKRLALGSMGTAKVSLLECRLETGRTHQIRVHLESLGYPLLGDPVYRKKIPAAAKELNLHRQALHAFALQFIHPKTQKPMSWFAPVPADLLALNSAVQLNEAVLPTAASSALSEAN</sequence>
<comment type="catalytic activity">
    <reaction evidence="6">
        <text>a uridine in RNA = a pseudouridine in RNA</text>
        <dbReference type="Rhea" id="RHEA:48348"/>
        <dbReference type="Rhea" id="RHEA-COMP:12068"/>
        <dbReference type="Rhea" id="RHEA-COMP:12069"/>
        <dbReference type="ChEBI" id="CHEBI:65314"/>
        <dbReference type="ChEBI" id="CHEBI:65315"/>
    </reaction>
</comment>